<feature type="transmembrane region" description="Helical" evidence="3">
    <location>
        <begin position="12"/>
        <end position="32"/>
    </location>
</feature>
<sequence length="603" mass="67473">MNINEGATSRGSIFSFFLLALGAALLVTFVYWPNLRASFVWDDLLDFRQVAWLSHGNDWSRYVVHGFNNWTSYFRPLVVALFTLEVRIFDVRPGPMHGVSIALHVINMVLVGVYAKILSADKTSSAQQWHIAILPMLLYGLHPLLIEPITWIGCQFDLAVTLFILLGLVLNAGLKRMWVRAPSVAFCFFLAACSKETAITFPLLMLLSDWFSPDVARCKGTAAQLRQQLRLHWVVYASVLAAGIFYLALRNMALGTLVPTHNGEGFPPFAHLQEVSFLYLRYWHMLFWPMDGMSPVHPLPIALFLGVTPSSIFNIALTLCILASGILCMLRRLYVGGLIMAVTVALLPVVHILPIGFDQSLYHERYAMLALAMACAWLPATLRSIPIPAKLQRIASLSGVIAAALWLAVGAMNVRVTIPLWSTPLNLWQWAFSQYPDSIEVEDGLIGSYIDLGYNDKAWSVINKVVADKVPCENCMLNAAFLAINENRLDHAAFYLDQIEDSPKLHDDKIMYRFYLTLRGELELLQGDAIQAEKSAREAIGIDNLDPMSQQLLAMALAKQGRLDEANDAEDVAISVTPPDGRKERRSIFENWLKRIQTSPVLK</sequence>
<proteinExistence type="predicted"/>
<dbReference type="Gene3D" id="1.25.40.10">
    <property type="entry name" value="Tetratricopeptide repeat domain"/>
    <property type="match status" value="1"/>
</dbReference>
<protein>
    <recommendedName>
        <fullName evidence="6">Tetratricopeptide repeat protein</fullName>
    </recommendedName>
</protein>
<reference evidence="4 5" key="1">
    <citation type="submission" date="2018-12" db="EMBL/GenBank/DDBJ databases">
        <title>Dyella dinghuensis sp. nov. DHOA06 and Dyella choica sp. nov. 4M-K27, isolated from forest soil.</title>
        <authorList>
            <person name="Qiu L.-H."/>
            <person name="Gao Z.-H."/>
        </authorList>
    </citation>
    <scope>NUCLEOTIDE SEQUENCE [LARGE SCALE GENOMIC DNA]</scope>
    <source>
        <strain evidence="4 5">DHOA06</strain>
    </source>
</reference>
<feature type="transmembrane region" description="Helical" evidence="3">
    <location>
        <begin position="365"/>
        <end position="382"/>
    </location>
</feature>
<dbReference type="PANTHER" id="PTHR44227">
    <property type="match status" value="1"/>
</dbReference>
<comment type="caution">
    <text evidence="4">The sequence shown here is derived from an EMBL/GenBank/DDBJ whole genome shotgun (WGS) entry which is preliminary data.</text>
</comment>
<feature type="transmembrane region" description="Helical" evidence="3">
    <location>
        <begin position="333"/>
        <end position="353"/>
    </location>
</feature>
<feature type="transmembrane region" description="Helical" evidence="3">
    <location>
        <begin position="231"/>
        <end position="249"/>
    </location>
</feature>
<feature type="transmembrane region" description="Helical" evidence="3">
    <location>
        <begin position="129"/>
        <end position="146"/>
    </location>
</feature>
<feature type="transmembrane region" description="Helical" evidence="3">
    <location>
        <begin position="99"/>
        <end position="117"/>
    </location>
</feature>
<keyword evidence="1" id="KW-0677">Repeat</keyword>
<keyword evidence="3" id="KW-0472">Membrane</keyword>
<dbReference type="PANTHER" id="PTHR44227:SF3">
    <property type="entry name" value="PROTEIN O-MANNOSYL-TRANSFERASE TMTC4"/>
    <property type="match status" value="1"/>
</dbReference>
<dbReference type="OrthoDB" id="5932158at2"/>
<gene>
    <name evidence="4" type="ORF">EKH79_11240</name>
</gene>
<dbReference type="AlphaFoldDB" id="A0A3S0RS25"/>
<evidence type="ECO:0000313" key="4">
    <source>
        <dbReference type="EMBL" id="RUL62987.1"/>
    </source>
</evidence>
<keyword evidence="3" id="KW-1133">Transmembrane helix</keyword>
<keyword evidence="2" id="KW-0802">TPR repeat</keyword>
<dbReference type="InterPro" id="IPR052346">
    <property type="entry name" value="O-mannosyl-transferase_TMTC"/>
</dbReference>
<dbReference type="InterPro" id="IPR011990">
    <property type="entry name" value="TPR-like_helical_dom_sf"/>
</dbReference>
<accession>A0A3S0RS25</accession>
<evidence type="ECO:0000256" key="3">
    <source>
        <dbReference type="SAM" id="Phobius"/>
    </source>
</evidence>
<feature type="transmembrane region" description="Helical" evidence="3">
    <location>
        <begin position="301"/>
        <end position="326"/>
    </location>
</feature>
<feature type="transmembrane region" description="Helical" evidence="3">
    <location>
        <begin position="394"/>
        <end position="414"/>
    </location>
</feature>
<evidence type="ECO:0000256" key="1">
    <source>
        <dbReference type="ARBA" id="ARBA00022737"/>
    </source>
</evidence>
<organism evidence="4 5">
    <name type="scientific">Dyella dinghuensis</name>
    <dbReference type="NCBI Taxonomy" id="1920169"/>
    <lineage>
        <taxon>Bacteria</taxon>
        <taxon>Pseudomonadati</taxon>
        <taxon>Pseudomonadota</taxon>
        <taxon>Gammaproteobacteria</taxon>
        <taxon>Lysobacterales</taxon>
        <taxon>Rhodanobacteraceae</taxon>
        <taxon>Dyella</taxon>
    </lineage>
</organism>
<feature type="transmembrane region" description="Helical" evidence="3">
    <location>
        <begin position="158"/>
        <end position="174"/>
    </location>
</feature>
<evidence type="ECO:0000313" key="5">
    <source>
        <dbReference type="Proteomes" id="UP000267077"/>
    </source>
</evidence>
<dbReference type="EMBL" id="RYZR01000006">
    <property type="protein sequence ID" value="RUL62987.1"/>
    <property type="molecule type" value="Genomic_DNA"/>
</dbReference>
<dbReference type="Proteomes" id="UP000267077">
    <property type="component" value="Unassembled WGS sequence"/>
</dbReference>
<dbReference type="SUPFAM" id="SSF48452">
    <property type="entry name" value="TPR-like"/>
    <property type="match status" value="1"/>
</dbReference>
<name>A0A3S0RS25_9GAMM</name>
<dbReference type="RefSeq" id="WP_126673925.1">
    <property type="nucleotide sequence ID" value="NZ_RYZR01000006.1"/>
</dbReference>
<keyword evidence="3" id="KW-0812">Transmembrane</keyword>
<evidence type="ECO:0008006" key="6">
    <source>
        <dbReference type="Google" id="ProtNLM"/>
    </source>
</evidence>
<keyword evidence="5" id="KW-1185">Reference proteome</keyword>
<evidence type="ECO:0000256" key="2">
    <source>
        <dbReference type="ARBA" id="ARBA00022803"/>
    </source>
</evidence>